<proteinExistence type="predicted"/>
<reference evidence="1" key="1">
    <citation type="journal article" date="2020" name="Nature">
        <title>Giant virus diversity and host interactions through global metagenomics.</title>
        <authorList>
            <person name="Schulz F."/>
            <person name="Roux S."/>
            <person name="Paez-Espino D."/>
            <person name="Jungbluth S."/>
            <person name="Walsh D.A."/>
            <person name="Denef V.J."/>
            <person name="McMahon K.D."/>
            <person name="Konstantinidis K.T."/>
            <person name="Eloe-Fadrosh E.A."/>
            <person name="Kyrpides N.C."/>
            <person name="Woyke T."/>
        </authorList>
    </citation>
    <scope>NUCLEOTIDE SEQUENCE</scope>
    <source>
        <strain evidence="1">GVMAG-S-1101169-75</strain>
    </source>
</reference>
<dbReference type="EMBL" id="MN740787">
    <property type="protein sequence ID" value="QHU11623.1"/>
    <property type="molecule type" value="Genomic_DNA"/>
</dbReference>
<dbReference type="AlphaFoldDB" id="A0A6C0K228"/>
<accession>A0A6C0K228</accession>
<organism evidence="1">
    <name type="scientific">viral metagenome</name>
    <dbReference type="NCBI Taxonomy" id="1070528"/>
    <lineage>
        <taxon>unclassified sequences</taxon>
        <taxon>metagenomes</taxon>
        <taxon>organismal metagenomes</taxon>
    </lineage>
</organism>
<sequence length="173" mass="19972">MTTALLNELLDFCCMAISASNTELRILFNDKFHPKEIPDDVRGAPALRHYYISCLLEESDIILNNKEIADCIESVIKKYRYKNQDFASLPGDISDLTLGFVSDMNKASRRHYDTGKQQSKFRAINEIVVGLNEEERKRIKFAILTGRLTPDIIAKLPREMLLYLINFIKLREE</sequence>
<name>A0A6C0K228_9ZZZZ</name>
<protein>
    <submittedName>
        <fullName evidence="1">Uncharacterized protein</fullName>
    </submittedName>
</protein>
<evidence type="ECO:0000313" key="1">
    <source>
        <dbReference type="EMBL" id="QHU11623.1"/>
    </source>
</evidence>